<comment type="caution">
    <text evidence="14">The sequence shown here is derived from an EMBL/GenBank/DDBJ whole genome shotgun (WGS) entry which is preliminary data.</text>
</comment>
<evidence type="ECO:0000256" key="8">
    <source>
        <dbReference type="SAM" id="Coils"/>
    </source>
</evidence>
<dbReference type="Pfam" id="PF25967">
    <property type="entry name" value="RND-MFP_C"/>
    <property type="match status" value="1"/>
</dbReference>
<dbReference type="Pfam" id="PF25944">
    <property type="entry name" value="Beta-barrel_RND"/>
    <property type="match status" value="1"/>
</dbReference>
<comment type="subcellular location">
    <subcellularLocation>
        <location evidence="1">Cell membrane</location>
    </subcellularLocation>
</comment>
<dbReference type="InterPro" id="IPR058625">
    <property type="entry name" value="MdtA-like_BSH"/>
</dbReference>
<evidence type="ECO:0000256" key="9">
    <source>
        <dbReference type="SAM" id="Phobius"/>
    </source>
</evidence>
<keyword evidence="3" id="KW-0813">Transport</keyword>
<keyword evidence="15" id="KW-1185">Reference proteome</keyword>
<dbReference type="Pfam" id="PF25876">
    <property type="entry name" value="HH_MFP_RND"/>
    <property type="match status" value="1"/>
</dbReference>
<dbReference type="InterPro" id="IPR058624">
    <property type="entry name" value="MdtA-like_HH"/>
</dbReference>
<organism evidence="14 15">
    <name type="scientific">Dyella koreensis</name>
    <dbReference type="NCBI Taxonomy" id="311235"/>
    <lineage>
        <taxon>Bacteria</taxon>
        <taxon>Pseudomonadati</taxon>
        <taxon>Pseudomonadota</taxon>
        <taxon>Gammaproteobacteria</taxon>
        <taxon>Lysobacterales</taxon>
        <taxon>Rhodanobacteraceae</taxon>
        <taxon>Dyella</taxon>
    </lineage>
</organism>
<dbReference type="PANTHER" id="PTHR30469:SF33">
    <property type="entry name" value="SLR1207 PROTEIN"/>
    <property type="match status" value="1"/>
</dbReference>
<dbReference type="InterPro" id="IPR058626">
    <property type="entry name" value="MdtA-like_b-barrel"/>
</dbReference>
<dbReference type="Gene3D" id="2.40.30.170">
    <property type="match status" value="1"/>
</dbReference>
<evidence type="ECO:0000313" key="15">
    <source>
        <dbReference type="Proteomes" id="UP001620408"/>
    </source>
</evidence>
<evidence type="ECO:0000313" key="14">
    <source>
        <dbReference type="EMBL" id="MFK2919022.1"/>
    </source>
</evidence>
<dbReference type="EMBL" id="JADIKD010000012">
    <property type="protein sequence ID" value="MFK2919022.1"/>
    <property type="molecule type" value="Genomic_DNA"/>
</dbReference>
<dbReference type="Gene3D" id="6.10.140.1990">
    <property type="match status" value="1"/>
</dbReference>
<comment type="similarity">
    <text evidence="2">Belongs to the membrane fusion protein (MFP) (TC 8.A.1) family.</text>
</comment>
<name>A0ABW8KB32_9GAMM</name>
<dbReference type="Proteomes" id="UP001620408">
    <property type="component" value="Unassembled WGS sequence"/>
</dbReference>
<keyword evidence="6 8" id="KW-0175">Coiled coil</keyword>
<feature type="domain" description="Multidrug resistance protein MdtA-like beta-barrel" evidence="12">
    <location>
        <begin position="227"/>
        <end position="314"/>
    </location>
</feature>
<dbReference type="InterPro" id="IPR006143">
    <property type="entry name" value="RND_pump_MFP"/>
</dbReference>
<feature type="transmembrane region" description="Helical" evidence="9">
    <location>
        <begin position="12"/>
        <end position="31"/>
    </location>
</feature>
<proteinExistence type="inferred from homology"/>
<keyword evidence="7 9" id="KW-0472">Membrane</keyword>
<dbReference type="Pfam" id="PF25917">
    <property type="entry name" value="BSH_RND"/>
    <property type="match status" value="1"/>
</dbReference>
<evidence type="ECO:0000256" key="7">
    <source>
        <dbReference type="ARBA" id="ARBA00023136"/>
    </source>
</evidence>
<reference evidence="14 15" key="1">
    <citation type="submission" date="2020-10" db="EMBL/GenBank/DDBJ databases">
        <title>Phylogeny of dyella-like bacteria.</title>
        <authorList>
            <person name="Fu J."/>
        </authorList>
    </citation>
    <scope>NUCLEOTIDE SEQUENCE [LARGE SCALE GENOMIC DNA]</scope>
    <source>
        <strain evidence="14 15">BB4</strain>
    </source>
</reference>
<feature type="domain" description="Multidrug resistance protein MdtA-like alpha-helical hairpin" evidence="10">
    <location>
        <begin position="114"/>
        <end position="189"/>
    </location>
</feature>
<keyword evidence="9" id="KW-0812">Transmembrane</keyword>
<keyword evidence="4" id="KW-1003">Cell membrane</keyword>
<evidence type="ECO:0000259" key="11">
    <source>
        <dbReference type="Pfam" id="PF25917"/>
    </source>
</evidence>
<gene>
    <name evidence="14" type="ORF">ISS97_17255</name>
</gene>
<dbReference type="InterPro" id="IPR030190">
    <property type="entry name" value="MacA_alpha-hairpin_sf"/>
</dbReference>
<feature type="domain" description="Multidrug resistance protein MdtA-like C-terminal permuted SH3" evidence="13">
    <location>
        <begin position="320"/>
        <end position="380"/>
    </location>
</feature>
<dbReference type="SUPFAM" id="SSF111369">
    <property type="entry name" value="HlyD-like secretion proteins"/>
    <property type="match status" value="1"/>
</dbReference>
<evidence type="ECO:0000259" key="13">
    <source>
        <dbReference type="Pfam" id="PF25967"/>
    </source>
</evidence>
<dbReference type="Gene3D" id="2.40.50.100">
    <property type="match status" value="1"/>
</dbReference>
<evidence type="ECO:0000259" key="10">
    <source>
        <dbReference type="Pfam" id="PF25876"/>
    </source>
</evidence>
<dbReference type="NCBIfam" id="TIGR01730">
    <property type="entry name" value="RND_mfp"/>
    <property type="match status" value="1"/>
</dbReference>
<keyword evidence="9" id="KW-1133">Transmembrane helix</keyword>
<evidence type="ECO:0000256" key="2">
    <source>
        <dbReference type="ARBA" id="ARBA00009477"/>
    </source>
</evidence>
<sequence length="396" mass="41975">MAIRAKGYGSRVAWVVAIVLGVGVALIVLVGRSTPRADADVVTATVTIGTIEQTVMAIGKVQPRELVHVGAQVTGRINRLHVASGDRVHAGQLIAEVDAQQQTSALQNAEAAVTSLQAQRDARRAALSQARLILERQRTLIGKGFTPRADYDNAEVAVKVIQAEIASLAAQIEQAKTQVDTARINLSYTRITAPIDGTVVAIVTKQGQTLNAFQSTPTIVVLADLDTMVVRAEISEADVSKLTKGQSVWFTTLGAPEQRHNAHIERIEPGPTTLASEATGTSGNAAIYYHAIFEVPNPRGVLRPSMTVQVSVLLAKVEHVMTIPSAALGERVAPAIYLVQVIDAKGHRDGRRVDVGLNNNAQAEVRSGLRLGERVVLGDASKAPADAAPSLMDFGS</sequence>
<dbReference type="Gene3D" id="2.40.420.20">
    <property type="match status" value="1"/>
</dbReference>
<protein>
    <submittedName>
        <fullName evidence="14">Efflux RND transporter periplasmic adaptor subunit</fullName>
    </submittedName>
</protein>
<evidence type="ECO:0000256" key="4">
    <source>
        <dbReference type="ARBA" id="ARBA00022475"/>
    </source>
</evidence>
<dbReference type="InterPro" id="IPR058627">
    <property type="entry name" value="MdtA-like_C"/>
</dbReference>
<dbReference type="PANTHER" id="PTHR30469">
    <property type="entry name" value="MULTIDRUG RESISTANCE PROTEIN MDTA"/>
    <property type="match status" value="1"/>
</dbReference>
<evidence type="ECO:0000256" key="3">
    <source>
        <dbReference type="ARBA" id="ARBA00022448"/>
    </source>
</evidence>
<keyword evidence="5" id="KW-0997">Cell inner membrane</keyword>
<evidence type="ECO:0000256" key="1">
    <source>
        <dbReference type="ARBA" id="ARBA00004236"/>
    </source>
</evidence>
<accession>A0ABW8KB32</accession>
<evidence type="ECO:0000256" key="5">
    <source>
        <dbReference type="ARBA" id="ARBA00022519"/>
    </source>
</evidence>
<feature type="domain" description="Multidrug resistance protein MdtA-like barrel-sandwich hybrid" evidence="11">
    <location>
        <begin position="66"/>
        <end position="221"/>
    </location>
</feature>
<feature type="coiled-coil region" evidence="8">
    <location>
        <begin position="151"/>
        <end position="185"/>
    </location>
</feature>
<evidence type="ECO:0000259" key="12">
    <source>
        <dbReference type="Pfam" id="PF25944"/>
    </source>
</evidence>
<evidence type="ECO:0000256" key="6">
    <source>
        <dbReference type="ARBA" id="ARBA00023054"/>
    </source>
</evidence>